<name>A0ABW3S363_9BACL</name>
<protein>
    <submittedName>
        <fullName evidence="1">Uncharacterized protein</fullName>
    </submittedName>
</protein>
<proteinExistence type="predicted"/>
<gene>
    <name evidence="1" type="ORF">ACFQ3W_23435</name>
</gene>
<dbReference type="EMBL" id="JBHTLM010000026">
    <property type="protein sequence ID" value="MFD1179226.1"/>
    <property type="molecule type" value="Genomic_DNA"/>
</dbReference>
<comment type="caution">
    <text evidence="1">The sequence shown here is derived from an EMBL/GenBank/DDBJ whole genome shotgun (WGS) entry which is preliminary data.</text>
</comment>
<accession>A0ABW3S363</accession>
<evidence type="ECO:0000313" key="2">
    <source>
        <dbReference type="Proteomes" id="UP001597262"/>
    </source>
</evidence>
<keyword evidence="2" id="KW-1185">Reference proteome</keyword>
<dbReference type="Proteomes" id="UP001597262">
    <property type="component" value="Unassembled WGS sequence"/>
</dbReference>
<sequence>MITPNHLYDLFGYYEENRTFNTNGQFLVTCAHYAYQSYANDDSTTYKANQKPVRLNKFKYEGNKIGYAGKCEVCGKVYYTE</sequence>
<organism evidence="1 2">
    <name type="scientific">Paenibacillus puldeungensis</name>
    <dbReference type="NCBI Taxonomy" id="696536"/>
    <lineage>
        <taxon>Bacteria</taxon>
        <taxon>Bacillati</taxon>
        <taxon>Bacillota</taxon>
        <taxon>Bacilli</taxon>
        <taxon>Bacillales</taxon>
        <taxon>Paenibacillaceae</taxon>
        <taxon>Paenibacillus</taxon>
    </lineage>
</organism>
<evidence type="ECO:0000313" key="1">
    <source>
        <dbReference type="EMBL" id="MFD1179226.1"/>
    </source>
</evidence>
<reference evidence="2" key="1">
    <citation type="journal article" date="2019" name="Int. J. Syst. Evol. Microbiol.">
        <title>The Global Catalogue of Microorganisms (GCM) 10K type strain sequencing project: providing services to taxonomists for standard genome sequencing and annotation.</title>
        <authorList>
            <consortium name="The Broad Institute Genomics Platform"/>
            <consortium name="The Broad Institute Genome Sequencing Center for Infectious Disease"/>
            <person name="Wu L."/>
            <person name="Ma J."/>
        </authorList>
    </citation>
    <scope>NUCLEOTIDE SEQUENCE [LARGE SCALE GENOMIC DNA]</scope>
    <source>
        <strain evidence="2">CCUG 59189</strain>
    </source>
</reference>
<dbReference type="RefSeq" id="WP_379321652.1">
    <property type="nucleotide sequence ID" value="NZ_JBHTLM010000026.1"/>
</dbReference>